<evidence type="ECO:0000256" key="1">
    <source>
        <dbReference type="SAM" id="MobiDB-lite"/>
    </source>
</evidence>
<comment type="caution">
    <text evidence="2">The sequence shown here is derived from an EMBL/GenBank/DDBJ whole genome shotgun (WGS) entry which is preliminary data.</text>
</comment>
<sequence length="167" mass="18360">MALIIRPTAAIGQALVGTKKLPHCLEPALCLTEDIIIPPDLRPTCLKKNKSMASTHPTTHDTKPTSPKPEPISPKLEPITLKFEPVSPTPEPMDHPLSPGQSRPLQPPIPAPTVETAERSVKKLPTKTSPVHDLRRSHRIFDQVHRQGSMSLKNLKEHAHVKGGRPK</sequence>
<dbReference type="EMBL" id="VSWC01000014">
    <property type="protein sequence ID" value="KAA1114612.1"/>
    <property type="molecule type" value="Genomic_DNA"/>
</dbReference>
<evidence type="ECO:0000313" key="3">
    <source>
        <dbReference type="Proteomes" id="UP000324748"/>
    </source>
</evidence>
<feature type="compositionally biased region" description="Basic and acidic residues" evidence="1">
    <location>
        <begin position="130"/>
        <end position="145"/>
    </location>
</feature>
<reference evidence="2 3" key="1">
    <citation type="submission" date="2019-05" db="EMBL/GenBank/DDBJ databases">
        <title>Emergence of the Ug99 lineage of the wheat stem rust pathogen through somatic hybridization.</title>
        <authorList>
            <person name="Li F."/>
            <person name="Upadhyaya N.M."/>
            <person name="Sperschneider J."/>
            <person name="Matny O."/>
            <person name="Nguyen-Phuc H."/>
            <person name="Mago R."/>
            <person name="Raley C."/>
            <person name="Miller M.E."/>
            <person name="Silverstein K.A.T."/>
            <person name="Henningsen E."/>
            <person name="Hirsch C.D."/>
            <person name="Visser B."/>
            <person name="Pretorius Z.A."/>
            <person name="Steffenson B.J."/>
            <person name="Schwessinger B."/>
            <person name="Dodds P.N."/>
            <person name="Figueroa M."/>
        </authorList>
    </citation>
    <scope>NUCLEOTIDE SEQUENCE [LARGE SCALE GENOMIC DNA]</scope>
    <source>
        <strain evidence="2">21-0</strain>
    </source>
</reference>
<dbReference type="Proteomes" id="UP000324748">
    <property type="component" value="Unassembled WGS sequence"/>
</dbReference>
<evidence type="ECO:0000313" key="2">
    <source>
        <dbReference type="EMBL" id="KAA1114612.1"/>
    </source>
</evidence>
<protein>
    <submittedName>
        <fullName evidence="2">Uncharacterized protein</fullName>
    </submittedName>
</protein>
<organism evidence="2 3">
    <name type="scientific">Puccinia graminis f. sp. tritici</name>
    <dbReference type="NCBI Taxonomy" id="56615"/>
    <lineage>
        <taxon>Eukaryota</taxon>
        <taxon>Fungi</taxon>
        <taxon>Dikarya</taxon>
        <taxon>Basidiomycota</taxon>
        <taxon>Pucciniomycotina</taxon>
        <taxon>Pucciniomycetes</taxon>
        <taxon>Pucciniales</taxon>
        <taxon>Pucciniaceae</taxon>
        <taxon>Puccinia</taxon>
    </lineage>
</organism>
<accession>A0A5B0QN68</accession>
<proteinExistence type="predicted"/>
<dbReference type="AlphaFoldDB" id="A0A5B0QN68"/>
<gene>
    <name evidence="2" type="ORF">PGT21_015587</name>
</gene>
<feature type="region of interest" description="Disordered" evidence="1">
    <location>
        <begin position="47"/>
        <end position="167"/>
    </location>
</feature>
<keyword evidence="3" id="KW-1185">Reference proteome</keyword>
<name>A0A5B0QN68_PUCGR</name>
<dbReference type="OrthoDB" id="10279772at2759"/>